<protein>
    <submittedName>
        <fullName evidence="2">ROK family protein</fullName>
    </submittedName>
</protein>
<dbReference type="PANTHER" id="PTHR18964">
    <property type="entry name" value="ROK (REPRESSOR, ORF, KINASE) FAMILY"/>
    <property type="match status" value="1"/>
</dbReference>
<proteinExistence type="inferred from homology"/>
<gene>
    <name evidence="2" type="ORF">GRQ65_21030</name>
</gene>
<comment type="similarity">
    <text evidence="1">Belongs to the ROK (NagC/XylR) family.</text>
</comment>
<dbReference type="SUPFAM" id="SSF46785">
    <property type="entry name" value="Winged helix' DNA-binding domain"/>
    <property type="match status" value="1"/>
</dbReference>
<reference evidence="2 3" key="1">
    <citation type="submission" date="2019-12" db="EMBL/GenBank/DDBJ databases">
        <authorList>
            <person name="Kun Z."/>
        </authorList>
    </citation>
    <scope>NUCLEOTIDE SEQUENCE [LARGE SCALE GENOMIC DNA]</scope>
    <source>
        <strain evidence="2 3">YIM 123512</strain>
    </source>
</reference>
<dbReference type="InterPro" id="IPR043129">
    <property type="entry name" value="ATPase_NBD"/>
</dbReference>
<evidence type="ECO:0000256" key="1">
    <source>
        <dbReference type="ARBA" id="ARBA00006479"/>
    </source>
</evidence>
<keyword evidence="3" id="KW-1185">Reference proteome</keyword>
<dbReference type="InterPro" id="IPR000600">
    <property type="entry name" value="ROK"/>
</dbReference>
<dbReference type="AlphaFoldDB" id="A0A6L7F486"/>
<evidence type="ECO:0000313" key="3">
    <source>
        <dbReference type="Proteomes" id="UP000473325"/>
    </source>
</evidence>
<dbReference type="InterPro" id="IPR036390">
    <property type="entry name" value="WH_DNA-bd_sf"/>
</dbReference>
<dbReference type="Gene3D" id="1.10.10.10">
    <property type="entry name" value="Winged helix-like DNA-binding domain superfamily/Winged helix DNA-binding domain"/>
    <property type="match status" value="1"/>
</dbReference>
<accession>A0A6L7F486</accession>
<organism evidence="2 3">
    <name type="scientific">Nocardioides flavescens</name>
    <dbReference type="NCBI Taxonomy" id="2691959"/>
    <lineage>
        <taxon>Bacteria</taxon>
        <taxon>Bacillati</taxon>
        <taxon>Actinomycetota</taxon>
        <taxon>Actinomycetes</taxon>
        <taxon>Propionibacteriales</taxon>
        <taxon>Nocardioidaceae</taxon>
        <taxon>Nocardioides</taxon>
    </lineage>
</organism>
<dbReference type="PANTHER" id="PTHR18964:SF173">
    <property type="entry name" value="GLUCOKINASE"/>
    <property type="match status" value="1"/>
</dbReference>
<dbReference type="Proteomes" id="UP000473325">
    <property type="component" value="Unassembled WGS sequence"/>
</dbReference>
<dbReference type="Gene3D" id="3.30.420.40">
    <property type="match status" value="2"/>
</dbReference>
<dbReference type="EMBL" id="WUEK01000017">
    <property type="protein sequence ID" value="MXG92032.1"/>
    <property type="molecule type" value="Genomic_DNA"/>
</dbReference>
<dbReference type="SUPFAM" id="SSF53067">
    <property type="entry name" value="Actin-like ATPase domain"/>
    <property type="match status" value="1"/>
</dbReference>
<sequence length="426" mass="43606">MRQAPLRYFLNLTCRSTIDHVSESAGEVLELVRSGRAATRSDLRRLTGMSRTAVVARVTALTDAGLLLEGEELKSTGGRPPGGLVFNAGRGVVLGVAIGRSRAQVSVADLDGRELGAASVDHEEGSGPDVVMPQVAEQLALLLAERAPAGSPGAEVFAVGLSLPGTIDPVRGLCIDSPVMAAWEGVDLRPHLASVTAAPVFVGNDADVLARSERLGVARHLDDLIVLKASTGLGLGIVADGRVVSGHLGGAGEIGHTIVAGAAGRPCRCGNHGCLETIAGGWALVAASREAGRPVGHIRDLVDLAASGDAEAKAQLREGGRLLGEVLAVAINLLNPQAVVVGGDMAAAFDVYAAGIRESVYARSTALATRDLQFLPSTFGDRAGVVGCVAMALDEVLSPDAVDARLLRSRPAPSSSAPEPAATRQL</sequence>
<comment type="caution">
    <text evidence="2">The sequence shown here is derived from an EMBL/GenBank/DDBJ whole genome shotgun (WGS) entry which is preliminary data.</text>
</comment>
<dbReference type="Pfam" id="PF00480">
    <property type="entry name" value="ROK"/>
    <property type="match status" value="1"/>
</dbReference>
<name>A0A6L7F486_9ACTN</name>
<evidence type="ECO:0000313" key="2">
    <source>
        <dbReference type="EMBL" id="MXG92032.1"/>
    </source>
</evidence>
<dbReference type="InterPro" id="IPR036388">
    <property type="entry name" value="WH-like_DNA-bd_sf"/>
</dbReference>